<dbReference type="EMBL" id="BAABAB010000004">
    <property type="protein sequence ID" value="GAA3605602.1"/>
    <property type="molecule type" value="Genomic_DNA"/>
</dbReference>
<dbReference type="RefSeq" id="WP_344801441.1">
    <property type="nucleotide sequence ID" value="NZ_BAABAB010000004.1"/>
</dbReference>
<proteinExistence type="predicted"/>
<evidence type="ECO:0008006" key="3">
    <source>
        <dbReference type="Google" id="ProtNLM"/>
    </source>
</evidence>
<reference evidence="2" key="1">
    <citation type="journal article" date="2019" name="Int. J. Syst. Evol. Microbiol.">
        <title>The Global Catalogue of Microorganisms (GCM) 10K type strain sequencing project: providing services to taxonomists for standard genome sequencing and annotation.</title>
        <authorList>
            <consortium name="The Broad Institute Genomics Platform"/>
            <consortium name="The Broad Institute Genome Sequencing Center for Infectious Disease"/>
            <person name="Wu L."/>
            <person name="Ma J."/>
        </authorList>
    </citation>
    <scope>NUCLEOTIDE SEQUENCE [LARGE SCALE GENOMIC DNA]</scope>
    <source>
        <strain evidence="2">JCM 16929</strain>
    </source>
</reference>
<dbReference type="Proteomes" id="UP001501490">
    <property type="component" value="Unassembled WGS sequence"/>
</dbReference>
<keyword evidence="2" id="KW-1185">Reference proteome</keyword>
<evidence type="ECO:0000313" key="1">
    <source>
        <dbReference type="EMBL" id="GAA3605602.1"/>
    </source>
</evidence>
<sequence length="121" mass="12957">MTTQGRLVRVAGVLGAVWGAVLLARGDRLWAVVEGRQPSRGESRTVRLLGTRHLLQGLAEGIAPGRFRRFWSSVDLTHAASMVALAVLDPGRRRPVLVSAGVALVGAAATRQARRLEARNS</sequence>
<comment type="caution">
    <text evidence="1">The sequence shown here is derived from an EMBL/GenBank/DDBJ whole genome shotgun (WGS) entry which is preliminary data.</text>
</comment>
<protein>
    <recommendedName>
        <fullName evidence="3">DUF4267 domain-containing protein</fullName>
    </recommendedName>
</protein>
<gene>
    <name evidence="1" type="ORF">GCM10022236_04390</name>
</gene>
<name>A0ABP6ZGN8_9ACTN</name>
<organism evidence="1 2">
    <name type="scientific">Microlunatus ginsengisoli</name>
    <dbReference type="NCBI Taxonomy" id="363863"/>
    <lineage>
        <taxon>Bacteria</taxon>
        <taxon>Bacillati</taxon>
        <taxon>Actinomycetota</taxon>
        <taxon>Actinomycetes</taxon>
        <taxon>Propionibacteriales</taxon>
        <taxon>Propionibacteriaceae</taxon>
        <taxon>Microlunatus</taxon>
    </lineage>
</organism>
<evidence type="ECO:0000313" key="2">
    <source>
        <dbReference type="Proteomes" id="UP001501490"/>
    </source>
</evidence>
<accession>A0ABP6ZGN8</accession>